<dbReference type="InterPro" id="IPR011055">
    <property type="entry name" value="Dup_hybrid_motif"/>
</dbReference>
<accession>A0A1M4TI89</accession>
<dbReference type="InterPro" id="IPR050570">
    <property type="entry name" value="Cell_wall_metabolism_enzyme"/>
</dbReference>
<dbReference type="AlphaFoldDB" id="A0A1M4TI89"/>
<dbReference type="Pfam" id="PF01551">
    <property type="entry name" value="Peptidase_M23"/>
    <property type="match status" value="1"/>
</dbReference>
<dbReference type="Proteomes" id="UP000184423">
    <property type="component" value="Unassembled WGS sequence"/>
</dbReference>
<protein>
    <submittedName>
        <fullName evidence="3">Peptidase family M23</fullName>
    </submittedName>
</protein>
<name>A0A1M4TI89_9CLOT</name>
<keyword evidence="1" id="KW-1133">Transmembrane helix</keyword>
<evidence type="ECO:0000259" key="2">
    <source>
        <dbReference type="Pfam" id="PF01551"/>
    </source>
</evidence>
<dbReference type="GO" id="GO:0004222">
    <property type="term" value="F:metalloendopeptidase activity"/>
    <property type="evidence" value="ECO:0007669"/>
    <property type="project" value="TreeGrafter"/>
</dbReference>
<keyword evidence="1" id="KW-0472">Membrane</keyword>
<evidence type="ECO:0000313" key="4">
    <source>
        <dbReference type="Proteomes" id="UP000184423"/>
    </source>
</evidence>
<feature type="transmembrane region" description="Helical" evidence="1">
    <location>
        <begin position="21"/>
        <end position="43"/>
    </location>
</feature>
<organism evidence="3 4">
    <name type="scientific">Caloramator proteoclasticus DSM 10124</name>
    <dbReference type="NCBI Taxonomy" id="1121262"/>
    <lineage>
        <taxon>Bacteria</taxon>
        <taxon>Bacillati</taxon>
        <taxon>Bacillota</taxon>
        <taxon>Clostridia</taxon>
        <taxon>Eubacteriales</taxon>
        <taxon>Clostridiaceae</taxon>
        <taxon>Caloramator</taxon>
    </lineage>
</organism>
<keyword evidence="1" id="KW-0812">Transmembrane</keyword>
<dbReference type="Gene3D" id="2.70.70.10">
    <property type="entry name" value="Glucose Permease (Domain IIA)"/>
    <property type="match status" value="1"/>
</dbReference>
<feature type="domain" description="M23ase beta-sheet core" evidence="2">
    <location>
        <begin position="119"/>
        <end position="210"/>
    </location>
</feature>
<sequence length="217" mass="25582">MNYYNYNRFVYKRKNNKYLEGFTKRLAVVAVIFILMFTIKITYTYNGNTVLFKIEEYYRKDYTQTIKNIVSHSNYISVFSNNIFQNKKEVFKLDFMPLDGQIIKPFGEYVDPNSKKSFFNNGIDIEVKDTYNVLCVYDGIIEKVENTKDNGIVVTVSHKDNYKTVYYNLIELNKDVGEEIKKGDILGKVDKEKNKSFHFEVMHSGSYVDPLKFLSNR</sequence>
<dbReference type="EMBL" id="FQVG01000004">
    <property type="protein sequence ID" value="SHE44156.1"/>
    <property type="molecule type" value="Genomic_DNA"/>
</dbReference>
<dbReference type="CDD" id="cd12797">
    <property type="entry name" value="M23_peptidase"/>
    <property type="match status" value="1"/>
</dbReference>
<dbReference type="PANTHER" id="PTHR21666">
    <property type="entry name" value="PEPTIDASE-RELATED"/>
    <property type="match status" value="1"/>
</dbReference>
<proteinExistence type="predicted"/>
<dbReference type="RefSeq" id="WP_051350632.1">
    <property type="nucleotide sequence ID" value="NZ_FQVG01000004.1"/>
</dbReference>
<dbReference type="SUPFAM" id="SSF51261">
    <property type="entry name" value="Duplicated hybrid motif"/>
    <property type="match status" value="1"/>
</dbReference>
<dbReference type="InterPro" id="IPR016047">
    <property type="entry name" value="M23ase_b-sheet_dom"/>
</dbReference>
<reference evidence="4" key="1">
    <citation type="submission" date="2016-11" db="EMBL/GenBank/DDBJ databases">
        <authorList>
            <person name="Varghese N."/>
            <person name="Submissions S."/>
        </authorList>
    </citation>
    <scope>NUCLEOTIDE SEQUENCE [LARGE SCALE GENOMIC DNA]</scope>
    <source>
        <strain evidence="4">DSM 10124</strain>
    </source>
</reference>
<dbReference type="PANTHER" id="PTHR21666:SF270">
    <property type="entry name" value="MUREIN HYDROLASE ACTIVATOR ENVC"/>
    <property type="match status" value="1"/>
</dbReference>
<gene>
    <name evidence="3" type="ORF">SAMN02746091_00400</name>
</gene>
<evidence type="ECO:0000313" key="3">
    <source>
        <dbReference type="EMBL" id="SHE44156.1"/>
    </source>
</evidence>
<keyword evidence="4" id="KW-1185">Reference proteome</keyword>
<evidence type="ECO:0000256" key="1">
    <source>
        <dbReference type="SAM" id="Phobius"/>
    </source>
</evidence>